<keyword evidence="2" id="KW-1185">Reference proteome</keyword>
<name>A0A1I6UUZ5_9BACL</name>
<gene>
    <name evidence="1" type="ORF">SAMN05444972_1227</name>
</gene>
<sequence length="102" mass="11160">MAKAIILANLSRPIAGASTFEMVVLYRRADRSRVVKSRIVQPGQRKSILLPNTATDVAITVARRQATPNAAFRVVSETLLPTADNVNIIGRPQRLIVDKPLT</sequence>
<proteinExistence type="predicted"/>
<dbReference type="Proteomes" id="UP000198660">
    <property type="component" value="Unassembled WGS sequence"/>
</dbReference>
<dbReference type="AlphaFoldDB" id="A0A1I6UUZ5"/>
<reference evidence="2" key="1">
    <citation type="submission" date="2016-10" db="EMBL/GenBank/DDBJ databases">
        <authorList>
            <person name="Varghese N."/>
            <person name="Submissions S."/>
        </authorList>
    </citation>
    <scope>NUCLEOTIDE SEQUENCE [LARGE SCALE GENOMIC DNA]</scope>
    <source>
        <strain evidence="2">DSM 45789</strain>
    </source>
</reference>
<protein>
    <submittedName>
        <fullName evidence="1">Uncharacterized protein</fullName>
    </submittedName>
</protein>
<accession>A0A1I6UUZ5</accession>
<dbReference type="EMBL" id="FPAA01000022">
    <property type="protein sequence ID" value="SFT05220.1"/>
    <property type="molecule type" value="Genomic_DNA"/>
</dbReference>
<evidence type="ECO:0000313" key="1">
    <source>
        <dbReference type="EMBL" id="SFT05220.1"/>
    </source>
</evidence>
<dbReference type="RefSeq" id="WP_091839930.1">
    <property type="nucleotide sequence ID" value="NZ_FPAA01000022.1"/>
</dbReference>
<organism evidence="1 2">
    <name type="scientific">Marininema halotolerans</name>
    <dbReference type="NCBI Taxonomy" id="1155944"/>
    <lineage>
        <taxon>Bacteria</taxon>
        <taxon>Bacillati</taxon>
        <taxon>Bacillota</taxon>
        <taxon>Bacilli</taxon>
        <taxon>Bacillales</taxon>
        <taxon>Thermoactinomycetaceae</taxon>
        <taxon>Marininema</taxon>
    </lineage>
</organism>
<evidence type="ECO:0000313" key="2">
    <source>
        <dbReference type="Proteomes" id="UP000198660"/>
    </source>
</evidence>